<feature type="coiled-coil region" evidence="3">
    <location>
        <begin position="409"/>
        <end position="573"/>
    </location>
</feature>
<feature type="compositionally biased region" description="Basic and acidic residues" evidence="4">
    <location>
        <begin position="13"/>
        <end position="30"/>
    </location>
</feature>
<dbReference type="AlphaFoldDB" id="A0A4Y7SQQ2"/>
<dbReference type="InterPro" id="IPR024957">
    <property type="entry name" value="Cep57_MT-bd_dom"/>
</dbReference>
<protein>
    <recommendedName>
        <fullName evidence="9">Cep57 centrosome microtubule-binding domain-containing protein</fullName>
    </recommendedName>
</protein>
<feature type="compositionally biased region" description="Polar residues" evidence="4">
    <location>
        <begin position="643"/>
        <end position="652"/>
    </location>
</feature>
<feature type="compositionally biased region" description="Acidic residues" evidence="4">
    <location>
        <begin position="629"/>
        <end position="642"/>
    </location>
</feature>
<proteinExistence type="predicted"/>
<dbReference type="Pfam" id="PF06657">
    <property type="entry name" value="Cep57_MT_bd"/>
    <property type="match status" value="1"/>
</dbReference>
<dbReference type="EMBL" id="QPFP01000069">
    <property type="protein sequence ID" value="TEB24197.1"/>
    <property type="molecule type" value="Genomic_DNA"/>
</dbReference>
<feature type="compositionally biased region" description="Polar residues" evidence="4">
    <location>
        <begin position="258"/>
        <end position="278"/>
    </location>
</feature>
<dbReference type="OrthoDB" id="76453at2759"/>
<sequence length="977" mass="109632">MRRHTKGPTFDLSIHRDELEHDRRQLENRLKSNASIPAPPPASDDDEDYYHYHQNSSVEHPRHVSGDMHQPDFPSFAHRSREHMREEDSHMHMGWSYRTADEDEGVNPYGGETMSTAAHHASAITLNAGLGGGRGARRDISMSGAEYDPDRPLNQIMAGVGRMSMFDEQSKSKNTATNNLTFEPLVVDSTAELDRILQSGYAPQNQSVHPTPPTSHASSSSRTDSEPASPPRPKLSDHLRTLAFSPKRPRTVPMSPGHNAQTSPLAKRSTLSRSSSMDIATPRPARRAPIHNPTPRPELRVQPATPSTNTTTSSTSKFTRMARGITKEIAESQADANRPRRASVDKQESAAAPGKHNTVPSRRNIARADQSKSKLVLPDVTGLTMAVESPARLSKDYHSYKGVGSREAEARLVQTLGQVQSKLQQLNEENGISRRRVRELEMELEDCRRDVARERTRVLEKESAIIEQQKELHGIASRAKGKAKQTEEDAEDILNRYQNAVAEKKALEALIGRLRSHLTRLTNELASHTELLQELRELRETDSRTLREKGNEITRLKDEVERLAGEVEVLQGLVEEGLRERRAGKEASMQREAEADTGMSHDLDESEEEAQETMQVHPKRRGMNAWVSDDSDEEGDDDDDSTYEPSLSSRLNSGVAEKTIRTDHATLGTSVTRTPQRVQFIDQQELRRIEREVEERRIERSRSVSPQVVESRDLDPSFYERDRPSAPLPPSPSPSPQPERARQMLQSKPPAQKPQTKQSNGEAQKRPERRSSPPPATATEAPFPQIRGDRLEKLFFSAPDHNPKTCTVCFRRNADGGEHHHHHHQPQPSWSMPHARARQSAEDEGDGNDDPYHRTKRRGSGVGLGPGGDERSRHLEGVPSDASYFRRVGSRAGLPPQTVAMRVIRELEDDFTHYKSVYVELADQYKEMDPVSDVPRRNMLAKHLKEVVDILEQKGDQIASLSDLLAFKDKPPSGSRK</sequence>
<evidence type="ECO:0000259" key="5">
    <source>
        <dbReference type="Pfam" id="PF06657"/>
    </source>
</evidence>
<feature type="region of interest" description="Disordered" evidence="4">
    <location>
        <begin position="1"/>
        <end position="49"/>
    </location>
</feature>
<dbReference type="Proteomes" id="UP000298030">
    <property type="component" value="Unassembled WGS sequence"/>
</dbReference>
<feature type="compositionally biased region" description="Basic and acidic residues" evidence="4">
    <location>
        <begin position="684"/>
        <end position="702"/>
    </location>
</feature>
<feature type="region of interest" description="Disordered" evidence="4">
    <location>
        <begin position="202"/>
        <end position="372"/>
    </location>
</feature>
<feature type="region of interest" description="Disordered" evidence="4">
    <location>
        <begin position="581"/>
        <end position="787"/>
    </location>
</feature>
<evidence type="ECO:0000256" key="1">
    <source>
        <dbReference type="ARBA" id="ARBA00004496"/>
    </source>
</evidence>
<evidence type="ECO:0000256" key="2">
    <source>
        <dbReference type="ARBA" id="ARBA00022490"/>
    </source>
</evidence>
<evidence type="ECO:0000256" key="3">
    <source>
        <dbReference type="SAM" id="Coils"/>
    </source>
</evidence>
<dbReference type="STRING" id="71717.A0A4Y7SQQ2"/>
<dbReference type="InterPro" id="IPR025925">
    <property type="entry name" value="PPC89_CLD"/>
</dbReference>
<accession>A0A4Y7SQQ2</accession>
<dbReference type="GO" id="GO:0005737">
    <property type="term" value="C:cytoplasm"/>
    <property type="evidence" value="ECO:0007669"/>
    <property type="project" value="UniProtKB-SubCell"/>
</dbReference>
<evidence type="ECO:0000256" key="4">
    <source>
        <dbReference type="SAM" id="MobiDB-lite"/>
    </source>
</evidence>
<dbReference type="Pfam" id="PF14197">
    <property type="entry name" value="Cep57_CLD_2"/>
    <property type="match status" value="1"/>
</dbReference>
<keyword evidence="3" id="KW-0175">Coiled coil</keyword>
<comment type="caution">
    <text evidence="7">The sequence shown here is derived from an EMBL/GenBank/DDBJ whole genome shotgun (WGS) entry which is preliminary data.</text>
</comment>
<feature type="compositionally biased region" description="Low complexity" evidence="4">
    <location>
        <begin position="305"/>
        <end position="319"/>
    </location>
</feature>
<feature type="domain" description="Cep57 centrosome microtubule-binding" evidence="5">
    <location>
        <begin position="890"/>
        <end position="964"/>
    </location>
</feature>
<name>A0A4Y7SQQ2_COPMI</name>
<gene>
    <name evidence="7" type="ORF">FA13DRAFT_1669500</name>
</gene>
<feature type="compositionally biased region" description="Basic and acidic residues" evidence="4">
    <location>
        <begin position="581"/>
        <end position="603"/>
    </location>
</feature>
<comment type="subcellular location">
    <subcellularLocation>
        <location evidence="1">Cytoplasm</location>
    </subcellularLocation>
</comment>
<feature type="region of interest" description="Disordered" evidence="4">
    <location>
        <begin position="816"/>
        <end position="878"/>
    </location>
</feature>
<reference evidence="7 8" key="1">
    <citation type="journal article" date="2019" name="Nat. Ecol. Evol.">
        <title>Megaphylogeny resolves global patterns of mushroom evolution.</title>
        <authorList>
            <person name="Varga T."/>
            <person name="Krizsan K."/>
            <person name="Foldi C."/>
            <person name="Dima B."/>
            <person name="Sanchez-Garcia M."/>
            <person name="Sanchez-Ramirez S."/>
            <person name="Szollosi G.J."/>
            <person name="Szarkandi J.G."/>
            <person name="Papp V."/>
            <person name="Albert L."/>
            <person name="Andreopoulos W."/>
            <person name="Angelini C."/>
            <person name="Antonin V."/>
            <person name="Barry K.W."/>
            <person name="Bougher N.L."/>
            <person name="Buchanan P."/>
            <person name="Buyck B."/>
            <person name="Bense V."/>
            <person name="Catcheside P."/>
            <person name="Chovatia M."/>
            <person name="Cooper J."/>
            <person name="Damon W."/>
            <person name="Desjardin D."/>
            <person name="Finy P."/>
            <person name="Geml J."/>
            <person name="Haridas S."/>
            <person name="Hughes K."/>
            <person name="Justo A."/>
            <person name="Karasinski D."/>
            <person name="Kautmanova I."/>
            <person name="Kiss B."/>
            <person name="Kocsube S."/>
            <person name="Kotiranta H."/>
            <person name="LaButti K.M."/>
            <person name="Lechner B.E."/>
            <person name="Liimatainen K."/>
            <person name="Lipzen A."/>
            <person name="Lukacs Z."/>
            <person name="Mihaltcheva S."/>
            <person name="Morgado L.N."/>
            <person name="Niskanen T."/>
            <person name="Noordeloos M.E."/>
            <person name="Ohm R.A."/>
            <person name="Ortiz-Santana B."/>
            <person name="Ovrebo C."/>
            <person name="Racz N."/>
            <person name="Riley R."/>
            <person name="Savchenko A."/>
            <person name="Shiryaev A."/>
            <person name="Soop K."/>
            <person name="Spirin V."/>
            <person name="Szebenyi C."/>
            <person name="Tomsovsky M."/>
            <person name="Tulloss R.E."/>
            <person name="Uehling J."/>
            <person name="Grigoriev I.V."/>
            <person name="Vagvolgyi C."/>
            <person name="Papp T."/>
            <person name="Martin F.M."/>
            <person name="Miettinen O."/>
            <person name="Hibbett D.S."/>
            <person name="Nagy L.G."/>
        </authorList>
    </citation>
    <scope>NUCLEOTIDE SEQUENCE [LARGE SCALE GENOMIC DNA]</scope>
    <source>
        <strain evidence="7 8">FP101781</strain>
    </source>
</reference>
<keyword evidence="2" id="KW-0963">Cytoplasm</keyword>
<feature type="domain" description="PPC89 centrosome localisation" evidence="6">
    <location>
        <begin position="507"/>
        <end position="578"/>
    </location>
</feature>
<evidence type="ECO:0000259" key="6">
    <source>
        <dbReference type="Pfam" id="PF14197"/>
    </source>
</evidence>
<feature type="compositionally biased region" description="Polar residues" evidence="4">
    <location>
        <begin position="753"/>
        <end position="762"/>
    </location>
</feature>
<feature type="compositionally biased region" description="Basic and acidic residues" evidence="4">
    <location>
        <begin position="710"/>
        <end position="724"/>
    </location>
</feature>
<keyword evidence="8" id="KW-1185">Reference proteome</keyword>
<evidence type="ECO:0008006" key="9">
    <source>
        <dbReference type="Google" id="ProtNLM"/>
    </source>
</evidence>
<feature type="compositionally biased region" description="Pro residues" evidence="4">
    <location>
        <begin position="726"/>
        <end position="737"/>
    </location>
</feature>
<evidence type="ECO:0000313" key="8">
    <source>
        <dbReference type="Proteomes" id="UP000298030"/>
    </source>
</evidence>
<evidence type="ECO:0000313" key="7">
    <source>
        <dbReference type="EMBL" id="TEB24197.1"/>
    </source>
</evidence>
<organism evidence="7 8">
    <name type="scientific">Coprinellus micaceus</name>
    <name type="common">Glistening ink-cap mushroom</name>
    <name type="synonym">Coprinus micaceus</name>
    <dbReference type="NCBI Taxonomy" id="71717"/>
    <lineage>
        <taxon>Eukaryota</taxon>
        <taxon>Fungi</taxon>
        <taxon>Dikarya</taxon>
        <taxon>Basidiomycota</taxon>
        <taxon>Agaricomycotina</taxon>
        <taxon>Agaricomycetes</taxon>
        <taxon>Agaricomycetidae</taxon>
        <taxon>Agaricales</taxon>
        <taxon>Agaricineae</taxon>
        <taxon>Psathyrellaceae</taxon>
        <taxon>Coprinellus</taxon>
    </lineage>
</organism>
<dbReference type="GO" id="GO:0008017">
    <property type="term" value="F:microtubule binding"/>
    <property type="evidence" value="ECO:0007669"/>
    <property type="project" value="InterPro"/>
</dbReference>
<feature type="compositionally biased region" description="Polar residues" evidence="4">
    <location>
        <begin position="667"/>
        <end position="677"/>
    </location>
</feature>